<dbReference type="InterPro" id="IPR036249">
    <property type="entry name" value="Thioredoxin-like_sf"/>
</dbReference>
<organism evidence="3">
    <name type="scientific">marine metagenome</name>
    <dbReference type="NCBI Taxonomy" id="408172"/>
    <lineage>
        <taxon>unclassified sequences</taxon>
        <taxon>metagenomes</taxon>
        <taxon>ecological metagenomes</taxon>
    </lineage>
</organism>
<feature type="non-terminal residue" evidence="3">
    <location>
        <position position="259"/>
    </location>
</feature>
<dbReference type="InterPro" id="IPR036282">
    <property type="entry name" value="Glutathione-S-Trfase_C_sf"/>
</dbReference>
<protein>
    <recommendedName>
        <fullName evidence="2">GST N-terminal domain-containing protein</fullName>
    </recommendedName>
</protein>
<dbReference type="Pfam" id="PF13410">
    <property type="entry name" value="GST_C_2"/>
    <property type="match status" value="1"/>
</dbReference>
<sequence length="259" mass="29265">SLPRNEAVPARGPTSRGRSVTPGFRKVRCVENPVKIGGSYGSPYSMKMRAVLRYRRIPHQWIPRDSEFDDLPEPPVRLQPTLAFPDEKGDYPDSMVDSSPQIMRLEGLEAERSVVPADPALAFLDHLLEDFADEWCTKMMYHYRWHHLYPEAIEKAGLLLPLAQNLQMPPAIHKATTAMIRDRQVGRTALVGSTDGNRKAIEDSYVRLLHLLEAHLAQEPFLFGSRPGCSDFGLYGQLTQLTRFEAHSARLAVKHSPRT</sequence>
<dbReference type="SUPFAM" id="SSF52833">
    <property type="entry name" value="Thioredoxin-like"/>
    <property type="match status" value="1"/>
</dbReference>
<name>A0A382Z9C0_9ZZZZ</name>
<dbReference type="SUPFAM" id="SSF47616">
    <property type="entry name" value="GST C-terminal domain-like"/>
    <property type="match status" value="1"/>
</dbReference>
<dbReference type="EMBL" id="UINC01181886">
    <property type="protein sequence ID" value="SVD91809.1"/>
    <property type="molecule type" value="Genomic_DNA"/>
</dbReference>
<evidence type="ECO:0000313" key="3">
    <source>
        <dbReference type="EMBL" id="SVD91809.1"/>
    </source>
</evidence>
<dbReference type="AlphaFoldDB" id="A0A382Z9C0"/>
<proteinExistence type="predicted"/>
<accession>A0A382Z9C0</accession>
<gene>
    <name evidence="3" type="ORF">METZ01_LOCUS444663</name>
</gene>
<evidence type="ECO:0000259" key="2">
    <source>
        <dbReference type="Pfam" id="PF13417"/>
    </source>
</evidence>
<feature type="region of interest" description="Disordered" evidence="1">
    <location>
        <begin position="1"/>
        <end position="23"/>
    </location>
</feature>
<dbReference type="InterPro" id="IPR004045">
    <property type="entry name" value="Glutathione_S-Trfase_N"/>
</dbReference>
<feature type="domain" description="GST N-terminal" evidence="2">
    <location>
        <begin position="38"/>
        <end position="111"/>
    </location>
</feature>
<dbReference type="Pfam" id="PF13417">
    <property type="entry name" value="GST_N_3"/>
    <property type="match status" value="1"/>
</dbReference>
<evidence type="ECO:0000256" key="1">
    <source>
        <dbReference type="SAM" id="MobiDB-lite"/>
    </source>
</evidence>
<reference evidence="3" key="1">
    <citation type="submission" date="2018-05" db="EMBL/GenBank/DDBJ databases">
        <authorList>
            <person name="Lanie J.A."/>
            <person name="Ng W.-L."/>
            <person name="Kazmierczak K.M."/>
            <person name="Andrzejewski T.M."/>
            <person name="Davidsen T.M."/>
            <person name="Wayne K.J."/>
            <person name="Tettelin H."/>
            <person name="Glass J.I."/>
            <person name="Rusch D."/>
            <person name="Podicherti R."/>
            <person name="Tsui H.-C.T."/>
            <person name="Winkler M.E."/>
        </authorList>
    </citation>
    <scope>NUCLEOTIDE SEQUENCE</scope>
</reference>
<feature type="non-terminal residue" evidence="3">
    <location>
        <position position="1"/>
    </location>
</feature>